<dbReference type="InterPro" id="IPR036812">
    <property type="entry name" value="NAD(P)_OxRdtase_dom_sf"/>
</dbReference>
<dbReference type="PANTHER" id="PTHR42686">
    <property type="entry name" value="GH17980P-RELATED"/>
    <property type="match status" value="1"/>
</dbReference>
<organism evidence="2 3">
    <name type="scientific">Ruania alkalisoli</name>
    <dbReference type="NCBI Taxonomy" id="2779775"/>
    <lineage>
        <taxon>Bacteria</taxon>
        <taxon>Bacillati</taxon>
        <taxon>Actinomycetota</taxon>
        <taxon>Actinomycetes</taxon>
        <taxon>Micrococcales</taxon>
        <taxon>Ruaniaceae</taxon>
        <taxon>Ruania</taxon>
    </lineage>
</organism>
<dbReference type="InterPro" id="IPR044477">
    <property type="entry name" value="FDH-like"/>
</dbReference>
<evidence type="ECO:0000259" key="1">
    <source>
        <dbReference type="Pfam" id="PF00248"/>
    </source>
</evidence>
<dbReference type="CDD" id="cd19162">
    <property type="entry name" value="AKR_FDH"/>
    <property type="match status" value="1"/>
</dbReference>
<evidence type="ECO:0000313" key="2">
    <source>
        <dbReference type="EMBL" id="QOR71120.1"/>
    </source>
</evidence>
<gene>
    <name evidence="2" type="ORF">IM660_02065</name>
</gene>
<dbReference type="GO" id="GO:0005829">
    <property type="term" value="C:cytosol"/>
    <property type="evidence" value="ECO:0007669"/>
    <property type="project" value="TreeGrafter"/>
</dbReference>
<dbReference type="RefSeq" id="WP_193497788.1">
    <property type="nucleotide sequence ID" value="NZ_CP063169.1"/>
</dbReference>
<name>A0A7M1SU63_9MICO</name>
<evidence type="ECO:0000313" key="3">
    <source>
        <dbReference type="Proteomes" id="UP000593758"/>
    </source>
</evidence>
<dbReference type="Proteomes" id="UP000593758">
    <property type="component" value="Chromosome"/>
</dbReference>
<dbReference type="PANTHER" id="PTHR42686:SF1">
    <property type="entry name" value="GH17980P-RELATED"/>
    <property type="match status" value="1"/>
</dbReference>
<reference evidence="2 3" key="1">
    <citation type="submission" date="2020-10" db="EMBL/GenBank/DDBJ databases">
        <title>Haloactinobacterium sp. RN3S43, a bacterium isolated from saline soil.</title>
        <authorList>
            <person name="Sun J.-Q."/>
        </authorList>
    </citation>
    <scope>NUCLEOTIDE SEQUENCE [LARGE SCALE GENOMIC DNA]</scope>
    <source>
        <strain evidence="2 3">RN3S43</strain>
    </source>
</reference>
<accession>A0A7M1SU63</accession>
<dbReference type="SUPFAM" id="SSF51430">
    <property type="entry name" value="NAD(P)-linked oxidoreductase"/>
    <property type="match status" value="1"/>
</dbReference>
<dbReference type="Gene3D" id="3.20.20.100">
    <property type="entry name" value="NADP-dependent oxidoreductase domain"/>
    <property type="match status" value="1"/>
</dbReference>
<sequence length="313" mass="33937">MRTRELGGGLALTEIGFGAAGLGNLYQAIDDETSQRCVDAAWELGIRYFDTAPHYGLGLSERRLGAGLAGRPREEFVVSTKVGRLLVPRVPPLPQDDEMFEVPGDLTREWGFDRDAVRRSLDSSLERTGLGYIDIALVHDPEVSGDPDALDQGVRALLELREQGVVKAVGVGTNDSETAAVALERYDIDTVMLAGRYTLLRNDGFDRVRDAAGERRVVLAGVFNSGILARPQVPESATFDYEPAPAALLDRARELAAVAAQYGATLPQLAVEYPLRQECVASVVLGMQTAVEVQENLALRSRPGFTAWGEARL</sequence>
<dbReference type="AlphaFoldDB" id="A0A7M1SU63"/>
<dbReference type="InterPro" id="IPR020471">
    <property type="entry name" value="AKR"/>
</dbReference>
<dbReference type="Pfam" id="PF00248">
    <property type="entry name" value="Aldo_ket_red"/>
    <property type="match status" value="1"/>
</dbReference>
<dbReference type="EMBL" id="CP063169">
    <property type="protein sequence ID" value="QOR71120.1"/>
    <property type="molecule type" value="Genomic_DNA"/>
</dbReference>
<protein>
    <submittedName>
        <fullName evidence="2">Aldo/keto reductase</fullName>
    </submittedName>
</protein>
<feature type="domain" description="NADP-dependent oxidoreductase" evidence="1">
    <location>
        <begin position="14"/>
        <end position="300"/>
    </location>
</feature>
<dbReference type="KEGG" id="halt:IM660_02065"/>
<proteinExistence type="predicted"/>
<keyword evidence="3" id="KW-1185">Reference proteome</keyword>
<dbReference type="InterPro" id="IPR023210">
    <property type="entry name" value="NADP_OxRdtase_dom"/>
</dbReference>
<dbReference type="GO" id="GO:0016491">
    <property type="term" value="F:oxidoreductase activity"/>
    <property type="evidence" value="ECO:0007669"/>
    <property type="project" value="InterPro"/>
</dbReference>